<dbReference type="GO" id="GO:0000175">
    <property type="term" value="F:3'-5'-RNA exonuclease activity"/>
    <property type="evidence" value="ECO:0007669"/>
    <property type="project" value="TreeGrafter"/>
</dbReference>
<reference evidence="1" key="1">
    <citation type="submission" date="2022-03" db="EMBL/GenBank/DDBJ databases">
        <authorList>
            <person name="Martin C."/>
        </authorList>
    </citation>
    <scope>NUCLEOTIDE SEQUENCE</scope>
</reference>
<dbReference type="Proteomes" id="UP000749559">
    <property type="component" value="Unassembled WGS sequence"/>
</dbReference>
<comment type="caution">
    <text evidence="1">The sequence shown here is derived from an EMBL/GenBank/DDBJ whole genome shotgun (WGS) entry which is preliminary data.</text>
</comment>
<sequence>MTVKTTKKVGPSWFWRLFVYLGCCKMSEQKQKSNKVSTSTDRIKAATLNVSCDNHANRMVENHGEQYNFKKRFDKQYDKLDSLGLDVIALQEIRLKENLDYMKDKMKDKYTVHYFKNNSSTMSFNNCLCIRKDSQWTKIDTKQYWTTLKDDIPALSKDPEARVPQIYEKEIKGDPHGRCMGVTVLQHKTSQRKILVASVQVVPFGETKAVQQKASLSLSGMARDITGEDCPVIIAGDFNIFNEDREGDTFEKIKEYANLNSLIEIPPKRLHIPSNGNKDDKIITDETKIGTFNPWSSDSYADVVYKQPLGYSKLDTIFASMSLECKEGVDVMPVSMDEGLNDPSNMSDEERKSHDELRYIFKDKLASDHFLLSATFTLK</sequence>
<dbReference type="SUPFAM" id="SSF56219">
    <property type="entry name" value="DNase I-like"/>
    <property type="match status" value="1"/>
</dbReference>
<dbReference type="InterPro" id="IPR036691">
    <property type="entry name" value="Endo/exonu/phosph_ase_sf"/>
</dbReference>
<dbReference type="AlphaFoldDB" id="A0A8J1U1V3"/>
<dbReference type="EMBL" id="CAIIXF020000006">
    <property type="protein sequence ID" value="CAH1785757.1"/>
    <property type="molecule type" value="Genomic_DNA"/>
</dbReference>
<dbReference type="Gene3D" id="3.60.10.10">
    <property type="entry name" value="Endonuclease/exonuclease/phosphatase"/>
    <property type="match status" value="1"/>
</dbReference>
<protein>
    <submittedName>
        <fullName evidence="1">Uncharacterized protein</fullName>
    </submittedName>
</protein>
<organism evidence="1 2">
    <name type="scientific">Owenia fusiformis</name>
    <name type="common">Polychaete worm</name>
    <dbReference type="NCBI Taxonomy" id="6347"/>
    <lineage>
        <taxon>Eukaryota</taxon>
        <taxon>Metazoa</taxon>
        <taxon>Spiralia</taxon>
        <taxon>Lophotrochozoa</taxon>
        <taxon>Annelida</taxon>
        <taxon>Polychaeta</taxon>
        <taxon>Sedentaria</taxon>
        <taxon>Canalipalpata</taxon>
        <taxon>Sabellida</taxon>
        <taxon>Oweniida</taxon>
        <taxon>Oweniidae</taxon>
        <taxon>Owenia</taxon>
    </lineage>
</organism>
<evidence type="ECO:0000313" key="2">
    <source>
        <dbReference type="Proteomes" id="UP000749559"/>
    </source>
</evidence>
<dbReference type="OrthoDB" id="10583038at2759"/>
<gene>
    <name evidence="1" type="ORF">OFUS_LOCUS11774</name>
</gene>
<dbReference type="PANTHER" id="PTHR12121">
    <property type="entry name" value="CARBON CATABOLITE REPRESSOR PROTEIN 4"/>
    <property type="match status" value="1"/>
</dbReference>
<name>A0A8J1U1V3_OWEFU</name>
<keyword evidence="2" id="KW-1185">Reference proteome</keyword>
<dbReference type="InterPro" id="IPR050410">
    <property type="entry name" value="CCR4/nocturin_mRNA_transcr"/>
</dbReference>
<proteinExistence type="predicted"/>
<evidence type="ECO:0000313" key="1">
    <source>
        <dbReference type="EMBL" id="CAH1785757.1"/>
    </source>
</evidence>
<accession>A0A8J1U1V3</accession>
<dbReference type="PANTHER" id="PTHR12121:SF34">
    <property type="entry name" value="PROTEIN ANGEL"/>
    <property type="match status" value="1"/>
</dbReference>